<comment type="caution">
    <text evidence="2">The sequence shown here is derived from an EMBL/GenBank/DDBJ whole genome shotgun (WGS) entry which is preliminary data.</text>
</comment>
<feature type="region of interest" description="Disordered" evidence="1">
    <location>
        <begin position="1"/>
        <end position="21"/>
    </location>
</feature>
<name>A0AAN9CRI9_9TELE</name>
<evidence type="ECO:0000256" key="1">
    <source>
        <dbReference type="SAM" id="MobiDB-lite"/>
    </source>
</evidence>
<proteinExistence type="predicted"/>
<reference evidence="2 3" key="1">
    <citation type="submission" date="2024-02" db="EMBL/GenBank/DDBJ databases">
        <title>Chromosome-level genome assembly of the Eurasian Minnow (Phoxinus phoxinus).</title>
        <authorList>
            <person name="Oriowo T.O."/>
            <person name="Martin S."/>
            <person name="Stange M."/>
            <person name="Chrysostomakis Y."/>
            <person name="Brown T."/>
            <person name="Winkler S."/>
            <person name="Kukowka S."/>
            <person name="Myers E.W."/>
            <person name="Bohne A."/>
        </authorList>
    </citation>
    <scope>NUCLEOTIDE SEQUENCE [LARGE SCALE GENOMIC DNA]</scope>
    <source>
        <strain evidence="2">ZFMK-TIS-60720</strain>
        <tissue evidence="2">Whole Organism</tissue>
    </source>
</reference>
<evidence type="ECO:0000313" key="2">
    <source>
        <dbReference type="EMBL" id="KAK7145455.1"/>
    </source>
</evidence>
<feature type="region of interest" description="Disordered" evidence="1">
    <location>
        <begin position="36"/>
        <end position="84"/>
    </location>
</feature>
<dbReference type="AlphaFoldDB" id="A0AAN9CRI9"/>
<sequence>MWTASNSLSINPSPSRNTASFFQLHKGRVTVVQEARHGSKVTAKPEEHNICQTHPSEIPKDPDVHRHTERSPGKDPAFTRSLPP</sequence>
<gene>
    <name evidence="2" type="ORF">R3I93_013246</name>
</gene>
<protein>
    <submittedName>
        <fullName evidence="2">Uncharacterized protein</fullName>
    </submittedName>
</protein>
<organism evidence="2 3">
    <name type="scientific">Phoxinus phoxinus</name>
    <name type="common">Eurasian minnow</name>
    <dbReference type="NCBI Taxonomy" id="58324"/>
    <lineage>
        <taxon>Eukaryota</taxon>
        <taxon>Metazoa</taxon>
        <taxon>Chordata</taxon>
        <taxon>Craniata</taxon>
        <taxon>Vertebrata</taxon>
        <taxon>Euteleostomi</taxon>
        <taxon>Actinopterygii</taxon>
        <taxon>Neopterygii</taxon>
        <taxon>Teleostei</taxon>
        <taxon>Ostariophysi</taxon>
        <taxon>Cypriniformes</taxon>
        <taxon>Leuciscidae</taxon>
        <taxon>Phoxininae</taxon>
        <taxon>Phoxinus</taxon>
    </lineage>
</organism>
<dbReference type="Proteomes" id="UP001364617">
    <property type="component" value="Unassembled WGS sequence"/>
</dbReference>
<feature type="compositionally biased region" description="Basic and acidic residues" evidence="1">
    <location>
        <begin position="57"/>
        <end position="73"/>
    </location>
</feature>
<accession>A0AAN9CRI9</accession>
<evidence type="ECO:0000313" key="3">
    <source>
        <dbReference type="Proteomes" id="UP001364617"/>
    </source>
</evidence>
<dbReference type="EMBL" id="JAYKXH010000014">
    <property type="protein sequence ID" value="KAK7145455.1"/>
    <property type="molecule type" value="Genomic_DNA"/>
</dbReference>
<keyword evidence="3" id="KW-1185">Reference proteome</keyword>